<protein>
    <recommendedName>
        <fullName evidence="1">Mce/MlaD domain-containing protein</fullName>
    </recommendedName>
</protein>
<evidence type="ECO:0000313" key="3">
    <source>
        <dbReference type="Proteomes" id="UP000401081"/>
    </source>
</evidence>
<feature type="domain" description="Mce/MlaD" evidence="1">
    <location>
        <begin position="10"/>
        <end position="50"/>
    </location>
</feature>
<organism evidence="2 3">
    <name type="scientific">Kluyvera cryocrescens</name>
    <name type="common">Kluyvera citrophila</name>
    <dbReference type="NCBI Taxonomy" id="580"/>
    <lineage>
        <taxon>Bacteria</taxon>
        <taxon>Pseudomonadati</taxon>
        <taxon>Pseudomonadota</taxon>
        <taxon>Gammaproteobacteria</taxon>
        <taxon>Enterobacterales</taxon>
        <taxon>Enterobacteriaceae</taxon>
        <taxon>Kluyvera</taxon>
    </lineage>
</organism>
<dbReference type="Pfam" id="PF02470">
    <property type="entry name" value="MlaD"/>
    <property type="match status" value="1"/>
</dbReference>
<reference evidence="2 3" key="1">
    <citation type="submission" date="2019-03" db="EMBL/GenBank/DDBJ databases">
        <authorList>
            <consortium name="Pathogen Informatics"/>
        </authorList>
    </citation>
    <scope>NUCLEOTIDE SEQUENCE [LARGE SCALE GENOMIC DNA]</scope>
    <source>
        <strain evidence="2 3">NCTC12993</strain>
    </source>
</reference>
<dbReference type="Proteomes" id="UP000401081">
    <property type="component" value="Unassembled WGS sequence"/>
</dbReference>
<evidence type="ECO:0000259" key="1">
    <source>
        <dbReference type="Pfam" id="PF02470"/>
    </source>
</evidence>
<dbReference type="AlphaFoldDB" id="A0A485A7J1"/>
<evidence type="ECO:0000313" key="2">
    <source>
        <dbReference type="EMBL" id="VFS55886.1"/>
    </source>
</evidence>
<keyword evidence="3" id="KW-1185">Reference proteome</keyword>
<name>A0A485A7J1_KLUCR</name>
<dbReference type="EMBL" id="CAADJD010000004">
    <property type="protein sequence ID" value="VFS55886.1"/>
    <property type="molecule type" value="Genomic_DNA"/>
</dbReference>
<proteinExistence type="predicted"/>
<gene>
    <name evidence="2" type="ORF">NCTC12993_00276</name>
</gene>
<dbReference type="InterPro" id="IPR003399">
    <property type="entry name" value="Mce/MlaD"/>
</dbReference>
<accession>A0A485A7J1</accession>
<sequence>MKIWRTASAGVIIQLQLPSGDGLKAGSTPMLYQGLEVGQLTKLTLNPDGSVDR</sequence>